<evidence type="ECO:0000313" key="2">
    <source>
        <dbReference type="EMBL" id="KAK7326273.1"/>
    </source>
</evidence>
<sequence length="150" mass="17643">MFSLPLSVWPGGVSPDGRLKAYYRLAFLLLTKETYGTKADLFALLYAGKTTVRFHLLEAEIRHLSESPTEGKEARQERFQRLKTVLDEIDSRLDQAREIDRVRDNERARLRAEMDHDCDRWRALERKNAQMRLKVNELNLKKRGPLIKFK</sequence>
<dbReference type="EMBL" id="JAYMYR010000071">
    <property type="protein sequence ID" value="KAK7326273.1"/>
    <property type="molecule type" value="Genomic_DNA"/>
</dbReference>
<accession>A0AAN9L3H2</accession>
<keyword evidence="1" id="KW-0175">Coiled coil</keyword>
<organism evidence="2 3">
    <name type="scientific">Phaseolus coccineus</name>
    <name type="common">Scarlet runner bean</name>
    <name type="synonym">Phaseolus multiflorus</name>
    <dbReference type="NCBI Taxonomy" id="3886"/>
    <lineage>
        <taxon>Eukaryota</taxon>
        <taxon>Viridiplantae</taxon>
        <taxon>Streptophyta</taxon>
        <taxon>Embryophyta</taxon>
        <taxon>Tracheophyta</taxon>
        <taxon>Spermatophyta</taxon>
        <taxon>Magnoliopsida</taxon>
        <taxon>eudicotyledons</taxon>
        <taxon>Gunneridae</taxon>
        <taxon>Pentapetalae</taxon>
        <taxon>rosids</taxon>
        <taxon>fabids</taxon>
        <taxon>Fabales</taxon>
        <taxon>Fabaceae</taxon>
        <taxon>Papilionoideae</taxon>
        <taxon>50 kb inversion clade</taxon>
        <taxon>NPAAA clade</taxon>
        <taxon>indigoferoid/millettioid clade</taxon>
        <taxon>Phaseoleae</taxon>
        <taxon>Phaseolus</taxon>
    </lineage>
</organism>
<keyword evidence="3" id="KW-1185">Reference proteome</keyword>
<feature type="coiled-coil region" evidence="1">
    <location>
        <begin position="79"/>
        <end position="141"/>
    </location>
</feature>
<evidence type="ECO:0000256" key="1">
    <source>
        <dbReference type="SAM" id="Coils"/>
    </source>
</evidence>
<evidence type="ECO:0000313" key="3">
    <source>
        <dbReference type="Proteomes" id="UP001374584"/>
    </source>
</evidence>
<dbReference type="AlphaFoldDB" id="A0AAN9L3H2"/>
<gene>
    <name evidence="2" type="ORF">VNO80_33091</name>
</gene>
<name>A0AAN9L3H2_PHACN</name>
<dbReference type="Proteomes" id="UP001374584">
    <property type="component" value="Unassembled WGS sequence"/>
</dbReference>
<proteinExistence type="predicted"/>
<reference evidence="2 3" key="1">
    <citation type="submission" date="2024-01" db="EMBL/GenBank/DDBJ databases">
        <title>The genomes of 5 underutilized Papilionoideae crops provide insights into root nodulation and disease resistanc.</title>
        <authorList>
            <person name="Jiang F."/>
        </authorList>
    </citation>
    <scope>NUCLEOTIDE SEQUENCE [LARGE SCALE GENOMIC DNA]</scope>
    <source>
        <strain evidence="2">JINMINGXINNONG_FW02</strain>
        <tissue evidence="2">Leaves</tissue>
    </source>
</reference>
<comment type="caution">
    <text evidence="2">The sequence shown here is derived from an EMBL/GenBank/DDBJ whole genome shotgun (WGS) entry which is preliminary data.</text>
</comment>
<protein>
    <submittedName>
        <fullName evidence="2">Uncharacterized protein</fullName>
    </submittedName>
</protein>